<dbReference type="RefSeq" id="WP_093213237.1">
    <property type="nucleotide sequence ID" value="NZ_FNFL01000002.1"/>
</dbReference>
<organism evidence="2 3">
    <name type="scientific">Sediminibacillus albus</name>
    <dbReference type="NCBI Taxonomy" id="407036"/>
    <lineage>
        <taxon>Bacteria</taxon>
        <taxon>Bacillati</taxon>
        <taxon>Bacillota</taxon>
        <taxon>Bacilli</taxon>
        <taxon>Bacillales</taxon>
        <taxon>Bacillaceae</taxon>
        <taxon>Sediminibacillus</taxon>
    </lineage>
</organism>
<dbReference type="Pfam" id="PF13217">
    <property type="entry name" value="DUF4025"/>
    <property type="match status" value="1"/>
</dbReference>
<evidence type="ECO:0000313" key="3">
    <source>
        <dbReference type="Proteomes" id="UP000198694"/>
    </source>
</evidence>
<dbReference type="InterPro" id="IPR025100">
    <property type="entry name" value="DUF4025"/>
</dbReference>
<protein>
    <recommendedName>
        <fullName evidence="4">DUF4025 domain-containing protein</fullName>
    </recommendedName>
</protein>
<feature type="compositionally biased region" description="Polar residues" evidence="1">
    <location>
        <begin position="33"/>
        <end position="48"/>
    </location>
</feature>
<feature type="compositionally biased region" description="Basic and acidic residues" evidence="1">
    <location>
        <begin position="1"/>
        <end position="30"/>
    </location>
</feature>
<feature type="compositionally biased region" description="Basic residues" evidence="1">
    <location>
        <begin position="67"/>
        <end position="78"/>
    </location>
</feature>
<dbReference type="STRING" id="407036.SAMN05216243_1826"/>
<evidence type="ECO:0000256" key="1">
    <source>
        <dbReference type="SAM" id="MobiDB-lite"/>
    </source>
</evidence>
<feature type="region of interest" description="Disordered" evidence="1">
    <location>
        <begin position="1"/>
        <end position="78"/>
    </location>
</feature>
<proteinExistence type="predicted"/>
<sequence length="78" mass="8698">MDKNKKVSNKDAEKVAEKMYDPSDYQKDDQLAQGLSITHEQASDNYTEGTIEGEIDQVGQDGNLVSHKGKNKSNNKIK</sequence>
<gene>
    <name evidence="2" type="ORF">SAMN05216243_1826</name>
</gene>
<dbReference type="AlphaFoldDB" id="A0A1G8YTP9"/>
<dbReference type="Proteomes" id="UP000198694">
    <property type="component" value="Unassembled WGS sequence"/>
</dbReference>
<accession>A0A1G8YTP9</accession>
<evidence type="ECO:0008006" key="4">
    <source>
        <dbReference type="Google" id="ProtNLM"/>
    </source>
</evidence>
<dbReference type="OrthoDB" id="2476089at2"/>
<evidence type="ECO:0000313" key="2">
    <source>
        <dbReference type="EMBL" id="SDK06232.1"/>
    </source>
</evidence>
<keyword evidence="3" id="KW-1185">Reference proteome</keyword>
<dbReference type="EMBL" id="FNFL01000002">
    <property type="protein sequence ID" value="SDK06232.1"/>
    <property type="molecule type" value="Genomic_DNA"/>
</dbReference>
<reference evidence="2 3" key="1">
    <citation type="submission" date="2016-10" db="EMBL/GenBank/DDBJ databases">
        <authorList>
            <person name="de Groot N.N."/>
        </authorList>
    </citation>
    <scope>NUCLEOTIDE SEQUENCE [LARGE SCALE GENOMIC DNA]</scope>
    <source>
        <strain evidence="2 3">CGMCC 1.6502</strain>
    </source>
</reference>
<name>A0A1G8YTP9_9BACI</name>